<gene>
    <name evidence="2" type="ORF">SAMN05421806_11271</name>
</gene>
<evidence type="ECO:0000256" key="1">
    <source>
        <dbReference type="SAM" id="SignalP"/>
    </source>
</evidence>
<dbReference type="Proteomes" id="UP000199155">
    <property type="component" value="Unassembled WGS sequence"/>
</dbReference>
<sequence>MHQTSARVALVSAGLLLSVVPAGAASAGTMDGPAGCPAGDSGQAPTLTVHTATRSVTAQEEFRVRGQAESFPAGTEVTLQQRQKKGWVSLPAKVHTRSDGTYSMRVKLGMKGHNDLRVIACAAPESDAYTLRNSAPVCATSDPVQVIVR</sequence>
<protein>
    <recommendedName>
        <fullName evidence="4">Secreted protein</fullName>
    </recommendedName>
</protein>
<organism evidence="2 3">
    <name type="scientific">Streptomyces indicus</name>
    <dbReference type="NCBI Taxonomy" id="417292"/>
    <lineage>
        <taxon>Bacteria</taxon>
        <taxon>Bacillati</taxon>
        <taxon>Actinomycetota</taxon>
        <taxon>Actinomycetes</taxon>
        <taxon>Kitasatosporales</taxon>
        <taxon>Streptomycetaceae</taxon>
        <taxon>Streptomyces</taxon>
    </lineage>
</organism>
<name>A0A1G9EUT2_9ACTN</name>
<keyword evidence="1" id="KW-0732">Signal</keyword>
<reference evidence="2 3" key="1">
    <citation type="submission" date="2016-10" db="EMBL/GenBank/DDBJ databases">
        <authorList>
            <person name="de Groot N.N."/>
        </authorList>
    </citation>
    <scope>NUCLEOTIDE SEQUENCE [LARGE SCALE GENOMIC DNA]</scope>
    <source>
        <strain evidence="2 3">CGMCC 4.5727</strain>
    </source>
</reference>
<dbReference type="RefSeq" id="WP_093614231.1">
    <property type="nucleotide sequence ID" value="NZ_FNFF01000012.1"/>
</dbReference>
<dbReference type="EMBL" id="FNFF01000012">
    <property type="protein sequence ID" value="SDK79884.1"/>
    <property type="molecule type" value="Genomic_DNA"/>
</dbReference>
<feature type="chain" id="PRO_5011563516" description="Secreted protein" evidence="1">
    <location>
        <begin position="25"/>
        <end position="149"/>
    </location>
</feature>
<dbReference type="AlphaFoldDB" id="A0A1G9EUT2"/>
<dbReference type="OrthoDB" id="4248424at2"/>
<keyword evidence="3" id="KW-1185">Reference proteome</keyword>
<accession>A0A1G9EUT2</accession>
<evidence type="ECO:0000313" key="2">
    <source>
        <dbReference type="EMBL" id="SDK79884.1"/>
    </source>
</evidence>
<feature type="signal peptide" evidence="1">
    <location>
        <begin position="1"/>
        <end position="24"/>
    </location>
</feature>
<proteinExistence type="predicted"/>
<evidence type="ECO:0008006" key="4">
    <source>
        <dbReference type="Google" id="ProtNLM"/>
    </source>
</evidence>
<evidence type="ECO:0000313" key="3">
    <source>
        <dbReference type="Proteomes" id="UP000199155"/>
    </source>
</evidence>